<dbReference type="GO" id="GO:0045892">
    <property type="term" value="P:negative regulation of DNA-templated transcription"/>
    <property type="evidence" value="ECO:0007669"/>
    <property type="project" value="TreeGrafter"/>
</dbReference>
<evidence type="ECO:0000256" key="5">
    <source>
        <dbReference type="ARBA" id="ARBA00023125"/>
    </source>
</evidence>
<sequence>MAAHARKLTKNQSLVFGCLNESQSPLSAYTILDRLREHGFKAPLQVYRALEKLIDAGLVHRLESMNAFVACAHPDQDCSHHGMTAFAICENCGAVKEFHAHDIEEALLARAAQADFKSSKMTVEIRGLCADCRH</sequence>
<evidence type="ECO:0000313" key="9">
    <source>
        <dbReference type="EMBL" id="TCT43187.1"/>
    </source>
</evidence>
<dbReference type="GO" id="GO:0008270">
    <property type="term" value="F:zinc ion binding"/>
    <property type="evidence" value="ECO:0007669"/>
    <property type="project" value="TreeGrafter"/>
</dbReference>
<comment type="caution">
    <text evidence="9">The sequence shown here is derived from an EMBL/GenBank/DDBJ whole genome shotgun (WGS) entry which is preliminary data.</text>
</comment>
<gene>
    <name evidence="9" type="ORF">EDC90_1003198</name>
</gene>
<evidence type="ECO:0000256" key="6">
    <source>
        <dbReference type="ARBA" id="ARBA00023163"/>
    </source>
</evidence>
<keyword evidence="7" id="KW-0479">Metal-binding</keyword>
<dbReference type="GO" id="GO:0003700">
    <property type="term" value="F:DNA-binding transcription factor activity"/>
    <property type="evidence" value="ECO:0007669"/>
    <property type="project" value="InterPro"/>
</dbReference>
<comment type="cofactor">
    <cofactor evidence="7">
        <name>Zn(2+)</name>
        <dbReference type="ChEBI" id="CHEBI:29105"/>
    </cofactor>
    <text evidence="7">Binds 1 zinc ion per subunit.</text>
</comment>
<keyword evidence="3 7" id="KW-0862">Zinc</keyword>
<feature type="binding site" evidence="7">
    <location>
        <position position="132"/>
    </location>
    <ligand>
        <name>Zn(2+)</name>
        <dbReference type="ChEBI" id="CHEBI:29105"/>
    </ligand>
</feature>
<dbReference type="InterPro" id="IPR036388">
    <property type="entry name" value="WH-like_DNA-bd_sf"/>
</dbReference>
<dbReference type="InterPro" id="IPR043135">
    <property type="entry name" value="Fur_C"/>
</dbReference>
<protein>
    <submittedName>
        <fullName evidence="9">Fur family zinc uptake transcriptional regulator</fullName>
    </submittedName>
</protein>
<dbReference type="EMBL" id="SMAR01000003">
    <property type="protein sequence ID" value="TCT43187.1"/>
    <property type="molecule type" value="Genomic_DNA"/>
</dbReference>
<evidence type="ECO:0000256" key="4">
    <source>
        <dbReference type="ARBA" id="ARBA00023015"/>
    </source>
</evidence>
<dbReference type="Pfam" id="PF01475">
    <property type="entry name" value="FUR"/>
    <property type="match status" value="1"/>
</dbReference>
<feature type="binding site" evidence="7">
    <location>
        <position position="89"/>
    </location>
    <ligand>
        <name>Zn(2+)</name>
        <dbReference type="ChEBI" id="CHEBI:29105"/>
    </ligand>
</feature>
<keyword evidence="6" id="KW-0804">Transcription</keyword>
<keyword evidence="2" id="KW-0678">Repressor</keyword>
<evidence type="ECO:0000313" key="10">
    <source>
        <dbReference type="Proteomes" id="UP000295097"/>
    </source>
</evidence>
<comment type="similarity">
    <text evidence="1">Belongs to the Fur family.</text>
</comment>
<dbReference type="SUPFAM" id="SSF46785">
    <property type="entry name" value="Winged helix' DNA-binding domain"/>
    <property type="match status" value="1"/>
</dbReference>
<dbReference type="RefSeq" id="WP_132308739.1">
    <property type="nucleotide sequence ID" value="NZ_SMAR01000003.1"/>
</dbReference>
<dbReference type="OrthoDB" id="9801127at2"/>
<dbReference type="Gene3D" id="3.30.1490.190">
    <property type="match status" value="1"/>
</dbReference>
<proteinExistence type="inferred from homology"/>
<dbReference type="GO" id="GO:0000976">
    <property type="term" value="F:transcription cis-regulatory region binding"/>
    <property type="evidence" value="ECO:0007669"/>
    <property type="project" value="TreeGrafter"/>
</dbReference>
<reference evidence="9 10" key="1">
    <citation type="submission" date="2019-03" db="EMBL/GenBank/DDBJ databases">
        <title>Freshwater and sediment microbial communities from various areas in North America, analyzing microbe dynamics in response to fracking.</title>
        <authorList>
            <person name="Lamendella R."/>
        </authorList>
    </citation>
    <scope>NUCLEOTIDE SEQUENCE [LARGE SCALE GENOMIC DNA]</scope>
    <source>
        <strain evidence="9 10">175.2</strain>
    </source>
</reference>
<keyword evidence="10" id="KW-1185">Reference proteome</keyword>
<keyword evidence="8" id="KW-0408">Iron</keyword>
<feature type="binding site" evidence="7">
    <location>
        <position position="92"/>
    </location>
    <ligand>
        <name>Zn(2+)</name>
        <dbReference type="ChEBI" id="CHEBI:29105"/>
    </ligand>
</feature>
<dbReference type="PANTHER" id="PTHR33202">
    <property type="entry name" value="ZINC UPTAKE REGULATION PROTEIN"/>
    <property type="match status" value="1"/>
</dbReference>
<keyword evidence="4" id="KW-0805">Transcription regulation</keyword>
<evidence type="ECO:0000256" key="3">
    <source>
        <dbReference type="ARBA" id="ARBA00022833"/>
    </source>
</evidence>
<organism evidence="9 10">
    <name type="scientific">Martelella mediterranea</name>
    <dbReference type="NCBI Taxonomy" id="293089"/>
    <lineage>
        <taxon>Bacteria</taxon>
        <taxon>Pseudomonadati</taxon>
        <taxon>Pseudomonadota</taxon>
        <taxon>Alphaproteobacteria</taxon>
        <taxon>Hyphomicrobiales</taxon>
        <taxon>Aurantimonadaceae</taxon>
        <taxon>Martelella</taxon>
    </lineage>
</organism>
<keyword evidence="5" id="KW-0238">DNA-binding</keyword>
<feature type="binding site" evidence="7">
    <location>
        <position position="129"/>
    </location>
    <ligand>
        <name>Zn(2+)</name>
        <dbReference type="ChEBI" id="CHEBI:29105"/>
    </ligand>
</feature>
<comment type="cofactor">
    <cofactor evidence="8">
        <name>Mn(2+)</name>
        <dbReference type="ChEBI" id="CHEBI:29035"/>
    </cofactor>
    <cofactor evidence="8">
        <name>Fe(2+)</name>
        <dbReference type="ChEBI" id="CHEBI:29033"/>
    </cofactor>
    <text evidence="8">Binds 1 Mn(2+) or Fe(2+) ion per subunit.</text>
</comment>
<dbReference type="InterPro" id="IPR002481">
    <property type="entry name" value="FUR"/>
</dbReference>
<evidence type="ECO:0000256" key="8">
    <source>
        <dbReference type="PIRSR" id="PIRSR602481-2"/>
    </source>
</evidence>
<evidence type="ECO:0000256" key="7">
    <source>
        <dbReference type="PIRSR" id="PIRSR602481-1"/>
    </source>
</evidence>
<dbReference type="Proteomes" id="UP000295097">
    <property type="component" value="Unassembled WGS sequence"/>
</dbReference>
<dbReference type="GO" id="GO:1900376">
    <property type="term" value="P:regulation of secondary metabolite biosynthetic process"/>
    <property type="evidence" value="ECO:0007669"/>
    <property type="project" value="TreeGrafter"/>
</dbReference>
<dbReference type="Gene3D" id="1.10.10.10">
    <property type="entry name" value="Winged helix-like DNA-binding domain superfamily/Winged helix DNA-binding domain"/>
    <property type="match status" value="1"/>
</dbReference>
<dbReference type="AlphaFoldDB" id="A0A4R3NWX3"/>
<feature type="binding site" evidence="8">
    <location>
        <position position="104"/>
    </location>
    <ligand>
        <name>Fe cation</name>
        <dbReference type="ChEBI" id="CHEBI:24875"/>
    </ligand>
</feature>
<dbReference type="PANTHER" id="PTHR33202:SF6">
    <property type="entry name" value="ZINC UPTAKE REGULATION PROTEIN"/>
    <property type="match status" value="1"/>
</dbReference>
<accession>A0A4R3NWX3</accession>
<name>A0A4R3NWX3_9HYPH</name>
<evidence type="ECO:0000256" key="1">
    <source>
        <dbReference type="ARBA" id="ARBA00007957"/>
    </source>
</evidence>
<dbReference type="GO" id="GO:0005829">
    <property type="term" value="C:cytosol"/>
    <property type="evidence" value="ECO:0007669"/>
    <property type="project" value="TreeGrafter"/>
</dbReference>
<evidence type="ECO:0000256" key="2">
    <source>
        <dbReference type="ARBA" id="ARBA00022491"/>
    </source>
</evidence>
<dbReference type="InterPro" id="IPR036390">
    <property type="entry name" value="WH_DNA-bd_sf"/>
</dbReference>